<evidence type="ECO:0000313" key="7">
    <source>
        <dbReference type="EMBL" id="KEJ92217.1"/>
    </source>
</evidence>
<dbReference type="PANTHER" id="PTHR42770:SF7">
    <property type="entry name" value="MEMBRANE PROTEIN"/>
    <property type="match status" value="1"/>
</dbReference>
<dbReference type="GO" id="GO:0022857">
    <property type="term" value="F:transmembrane transporter activity"/>
    <property type="evidence" value="ECO:0007669"/>
    <property type="project" value="InterPro"/>
</dbReference>
<dbReference type="GO" id="GO:0005886">
    <property type="term" value="C:plasma membrane"/>
    <property type="evidence" value="ECO:0007669"/>
    <property type="project" value="UniProtKB-SubCell"/>
</dbReference>
<organism evidence="7 8">
    <name type="scientific">Synergistes jonesii</name>
    <dbReference type="NCBI Taxonomy" id="2754"/>
    <lineage>
        <taxon>Bacteria</taxon>
        <taxon>Thermotogati</taxon>
        <taxon>Synergistota</taxon>
        <taxon>Synergistia</taxon>
        <taxon>Synergistales</taxon>
        <taxon>Synergistaceae</taxon>
        <taxon>Synergistes</taxon>
    </lineage>
</organism>
<evidence type="ECO:0000256" key="2">
    <source>
        <dbReference type="ARBA" id="ARBA00022475"/>
    </source>
</evidence>
<feature type="transmembrane region" description="Helical" evidence="6">
    <location>
        <begin position="265"/>
        <end position="297"/>
    </location>
</feature>
<dbReference type="OrthoDB" id="178667at2"/>
<keyword evidence="5 6" id="KW-0472">Membrane</keyword>
<name>A0A073J3B3_9BACT</name>
<feature type="transmembrane region" description="Helical" evidence="6">
    <location>
        <begin position="12"/>
        <end position="34"/>
    </location>
</feature>
<dbReference type="PATRIC" id="fig|2754.20.peg.19"/>
<feature type="transmembrane region" description="Helical" evidence="6">
    <location>
        <begin position="343"/>
        <end position="364"/>
    </location>
</feature>
<keyword evidence="2" id="KW-1003">Cell membrane</keyword>
<dbReference type="Pfam" id="PF13520">
    <property type="entry name" value="AA_permease_2"/>
    <property type="match status" value="1"/>
</dbReference>
<dbReference type="STRING" id="2754.EH55_04205"/>
<dbReference type="RefSeq" id="WP_037975908.1">
    <property type="nucleotide sequence ID" value="NZ_JMKI01000031.1"/>
</dbReference>
<feature type="transmembrane region" description="Helical" evidence="6">
    <location>
        <begin position="151"/>
        <end position="168"/>
    </location>
</feature>
<evidence type="ECO:0000256" key="4">
    <source>
        <dbReference type="ARBA" id="ARBA00022989"/>
    </source>
</evidence>
<dbReference type="AlphaFoldDB" id="A0A073J3B3"/>
<proteinExistence type="predicted"/>
<accession>A0A073J3B3</accession>
<sequence>MAHVLRKELTLSQIIAMAAGGMIAAWMVEIRYWFELTGPSSLLCLLACGIILMPLCLIYTEMTAMLPFAGGENIWTSNAYNWDIGWIVGWFMFLLYLSAMPNVTIGISTMISYLYPLNFIELKILACFIISLWFIMVNLEIKHLAKIQNMMFWSTLVISVLASLIFIFNEQWHWKNLSPWFPKGLAGLSAGLGLLMFKFIGFDLIPQLVEESNFSKKKIILGFVGSMLCTFLVYGLAIVGVAGIVSNDWIAKADIVDPRVADMIGIHWLALVIVIMGAITCVTTLSGFWLAASRTIFGAAVQRQVPKKLAEINRWGQPWVANLVVYICSLYFCIMAPEAWINYIFTITVGAAGIIYLFVSLSFLKLRKTHPEWKRPYVCPFGVFMGIESMLFCVYCLYQCVVAMDAATWIALGIYFFIGALLYMYAKYQQRHDPVNWEPFIPSPTNTTEEICENSRA</sequence>
<dbReference type="InterPro" id="IPR050367">
    <property type="entry name" value="APC_superfamily"/>
</dbReference>
<feature type="transmembrane region" description="Helical" evidence="6">
    <location>
        <begin position="119"/>
        <end position="139"/>
    </location>
</feature>
<feature type="transmembrane region" description="Helical" evidence="6">
    <location>
        <begin position="80"/>
        <end position="99"/>
    </location>
</feature>
<dbReference type="Gene3D" id="1.20.1740.10">
    <property type="entry name" value="Amino acid/polyamine transporter I"/>
    <property type="match status" value="1"/>
</dbReference>
<feature type="transmembrane region" description="Helical" evidence="6">
    <location>
        <begin position="406"/>
        <end position="426"/>
    </location>
</feature>
<evidence type="ECO:0000313" key="8">
    <source>
        <dbReference type="Proteomes" id="UP000027665"/>
    </source>
</evidence>
<feature type="transmembrane region" description="Helical" evidence="6">
    <location>
        <begin position="376"/>
        <end position="400"/>
    </location>
</feature>
<feature type="transmembrane region" description="Helical" evidence="6">
    <location>
        <begin position="40"/>
        <end position="59"/>
    </location>
</feature>
<feature type="transmembrane region" description="Helical" evidence="6">
    <location>
        <begin position="318"/>
        <end position="337"/>
    </location>
</feature>
<comment type="caution">
    <text evidence="7">The sequence shown here is derived from an EMBL/GenBank/DDBJ whole genome shotgun (WGS) entry which is preliminary data.</text>
</comment>
<gene>
    <name evidence="7" type="ORF">EH55_04205</name>
</gene>
<dbReference type="PANTHER" id="PTHR42770">
    <property type="entry name" value="AMINO ACID TRANSPORTER-RELATED"/>
    <property type="match status" value="1"/>
</dbReference>
<dbReference type="eggNOG" id="COG0531">
    <property type="taxonomic scope" value="Bacteria"/>
</dbReference>
<evidence type="ECO:0000256" key="5">
    <source>
        <dbReference type="ARBA" id="ARBA00023136"/>
    </source>
</evidence>
<keyword evidence="3 6" id="KW-0812">Transmembrane</keyword>
<dbReference type="GeneID" id="90983513"/>
<evidence type="ECO:0000256" key="6">
    <source>
        <dbReference type="SAM" id="Phobius"/>
    </source>
</evidence>
<feature type="transmembrane region" description="Helical" evidence="6">
    <location>
        <begin position="220"/>
        <end position="245"/>
    </location>
</feature>
<feature type="transmembrane region" description="Helical" evidence="6">
    <location>
        <begin position="180"/>
        <end position="200"/>
    </location>
</feature>
<dbReference type="EMBL" id="JMKI01000031">
    <property type="protein sequence ID" value="KEJ92217.1"/>
    <property type="molecule type" value="Genomic_DNA"/>
</dbReference>
<dbReference type="InterPro" id="IPR002293">
    <property type="entry name" value="AA/rel_permease1"/>
</dbReference>
<protein>
    <submittedName>
        <fullName evidence="7">Amino acid permease</fullName>
    </submittedName>
</protein>
<dbReference type="Proteomes" id="UP000027665">
    <property type="component" value="Unassembled WGS sequence"/>
</dbReference>
<evidence type="ECO:0000256" key="3">
    <source>
        <dbReference type="ARBA" id="ARBA00022692"/>
    </source>
</evidence>
<keyword evidence="8" id="KW-1185">Reference proteome</keyword>
<evidence type="ECO:0000256" key="1">
    <source>
        <dbReference type="ARBA" id="ARBA00004651"/>
    </source>
</evidence>
<keyword evidence="4 6" id="KW-1133">Transmembrane helix</keyword>
<comment type="subcellular location">
    <subcellularLocation>
        <location evidence="1">Cell membrane</location>
        <topology evidence="1">Multi-pass membrane protein</topology>
    </subcellularLocation>
</comment>
<reference evidence="7 8" key="1">
    <citation type="submission" date="2014-04" db="EMBL/GenBank/DDBJ databases">
        <title>Draft Genome Sequence of Synergistes jonesii.</title>
        <authorList>
            <person name="Coil D.A."/>
            <person name="Eisen J.A."/>
            <person name="Holland-Moritz H.E."/>
        </authorList>
    </citation>
    <scope>NUCLEOTIDE SEQUENCE [LARGE SCALE GENOMIC DNA]</scope>
    <source>
        <strain evidence="7 8">78-1</strain>
    </source>
</reference>
<dbReference type="PIRSF" id="PIRSF006060">
    <property type="entry name" value="AA_transporter"/>
    <property type="match status" value="1"/>
</dbReference>